<dbReference type="InterPro" id="IPR023799">
    <property type="entry name" value="RbfA_dom_sf"/>
</dbReference>
<comment type="caution">
    <text evidence="5">The sequence shown here is derived from an EMBL/GenBank/DDBJ whole genome shotgun (WGS) entry which is preliminary data.</text>
</comment>
<dbReference type="Gene3D" id="3.30.300.20">
    <property type="match status" value="1"/>
</dbReference>
<keyword evidence="1 3" id="KW-0963">Cytoplasm</keyword>
<proteinExistence type="inferred from homology"/>
<comment type="similarity">
    <text evidence="3">Belongs to the RbfA family.</text>
</comment>
<keyword evidence="2 3" id="KW-0690">Ribosome biogenesis</keyword>
<evidence type="ECO:0000313" key="6">
    <source>
        <dbReference type="Proteomes" id="UP001501468"/>
    </source>
</evidence>
<dbReference type="RefSeq" id="WP_344944313.1">
    <property type="nucleotide sequence ID" value="NZ_BAABDC010000002.1"/>
</dbReference>
<dbReference type="Proteomes" id="UP001501468">
    <property type="component" value="Unassembled WGS sequence"/>
</dbReference>
<evidence type="ECO:0000256" key="2">
    <source>
        <dbReference type="ARBA" id="ARBA00022517"/>
    </source>
</evidence>
<evidence type="ECO:0000313" key="5">
    <source>
        <dbReference type="EMBL" id="GAA3701001.1"/>
    </source>
</evidence>
<dbReference type="PANTHER" id="PTHR33515:SF1">
    <property type="entry name" value="RIBOSOME-BINDING FACTOR A, CHLOROPLASTIC-RELATED"/>
    <property type="match status" value="1"/>
</dbReference>
<accession>A0ABP7D8V3</accession>
<dbReference type="PROSITE" id="PS01319">
    <property type="entry name" value="RBFA"/>
    <property type="match status" value="1"/>
</dbReference>
<dbReference type="InterPro" id="IPR020053">
    <property type="entry name" value="Ribosome-bd_factorA_CS"/>
</dbReference>
<keyword evidence="6" id="KW-1185">Reference proteome</keyword>
<dbReference type="Pfam" id="PF02033">
    <property type="entry name" value="RBFA"/>
    <property type="match status" value="1"/>
</dbReference>
<gene>
    <name evidence="3 5" type="primary">rbfA</name>
    <name evidence="5" type="ORF">GCM10022399_16850</name>
</gene>
<dbReference type="NCBIfam" id="TIGR00082">
    <property type="entry name" value="rbfA"/>
    <property type="match status" value="1"/>
</dbReference>
<feature type="compositionally biased region" description="Acidic residues" evidence="4">
    <location>
        <begin position="142"/>
        <end position="169"/>
    </location>
</feature>
<dbReference type="SUPFAM" id="SSF89919">
    <property type="entry name" value="Ribosome-binding factor A, RbfA"/>
    <property type="match status" value="1"/>
</dbReference>
<dbReference type="EMBL" id="BAABDC010000002">
    <property type="protein sequence ID" value="GAA3701001.1"/>
    <property type="molecule type" value="Genomic_DNA"/>
</dbReference>
<comment type="function">
    <text evidence="3">One of several proteins that assist in the late maturation steps of the functional core of the 30S ribosomal subunit. Associates with free 30S ribosomal subunits (but not with 30S subunits that are part of 70S ribosomes or polysomes). Required for efficient processing of 16S rRNA. May interact with the 5'-terminal helix region of 16S rRNA.</text>
</comment>
<dbReference type="InterPro" id="IPR015946">
    <property type="entry name" value="KH_dom-like_a/b"/>
</dbReference>
<dbReference type="InterPro" id="IPR000238">
    <property type="entry name" value="RbfA"/>
</dbReference>
<comment type="subunit">
    <text evidence="3">Monomer. Binds 30S ribosomal subunits, but not 50S ribosomal subunits or 70S ribosomes.</text>
</comment>
<evidence type="ECO:0000256" key="1">
    <source>
        <dbReference type="ARBA" id="ARBA00022490"/>
    </source>
</evidence>
<sequence length="169" mass="18349">MADPARARKIADRIKVIVAEYLEFRLKDERLGFVTITDARVTGDLQQASVFYTVFGSNEDRQATADVLEANKGRIRSAVGKGIGIRLTPSIEFIADALPEGAAHLEDLVAQTRARDEELARAAANAKPAGDADPYRKPVDRSEDDDTDDTGDSDDDTVDAEVDADVDAR</sequence>
<evidence type="ECO:0000256" key="3">
    <source>
        <dbReference type="HAMAP-Rule" id="MF_00003"/>
    </source>
</evidence>
<dbReference type="PANTHER" id="PTHR33515">
    <property type="entry name" value="RIBOSOME-BINDING FACTOR A, CHLOROPLASTIC-RELATED"/>
    <property type="match status" value="1"/>
</dbReference>
<reference evidence="6" key="1">
    <citation type="journal article" date="2019" name="Int. J. Syst. Evol. Microbiol.">
        <title>The Global Catalogue of Microorganisms (GCM) 10K type strain sequencing project: providing services to taxonomists for standard genome sequencing and annotation.</title>
        <authorList>
            <consortium name="The Broad Institute Genomics Platform"/>
            <consortium name="The Broad Institute Genome Sequencing Center for Infectious Disease"/>
            <person name="Wu L."/>
            <person name="Ma J."/>
        </authorList>
    </citation>
    <scope>NUCLEOTIDE SEQUENCE [LARGE SCALE GENOMIC DNA]</scope>
    <source>
        <strain evidence="6">JCM 17125</strain>
    </source>
</reference>
<feature type="region of interest" description="Disordered" evidence="4">
    <location>
        <begin position="119"/>
        <end position="169"/>
    </location>
</feature>
<protein>
    <recommendedName>
        <fullName evidence="3">Ribosome-binding factor A</fullName>
    </recommendedName>
</protein>
<evidence type="ECO:0000256" key="4">
    <source>
        <dbReference type="SAM" id="MobiDB-lite"/>
    </source>
</evidence>
<organism evidence="5 6">
    <name type="scientific">Terrabacter ginsenosidimutans</name>
    <dbReference type="NCBI Taxonomy" id="490575"/>
    <lineage>
        <taxon>Bacteria</taxon>
        <taxon>Bacillati</taxon>
        <taxon>Actinomycetota</taxon>
        <taxon>Actinomycetes</taxon>
        <taxon>Micrococcales</taxon>
        <taxon>Intrasporangiaceae</taxon>
        <taxon>Terrabacter</taxon>
    </lineage>
</organism>
<comment type="subcellular location">
    <subcellularLocation>
        <location evidence="3">Cytoplasm</location>
    </subcellularLocation>
</comment>
<dbReference type="HAMAP" id="MF_00003">
    <property type="entry name" value="RbfA"/>
    <property type="match status" value="1"/>
</dbReference>
<name>A0ABP7D8V3_9MICO</name>
<feature type="compositionally biased region" description="Low complexity" evidence="4">
    <location>
        <begin position="121"/>
        <end position="132"/>
    </location>
</feature>